<dbReference type="SMART" id="SM00744">
    <property type="entry name" value="RINGv"/>
    <property type="match status" value="1"/>
</dbReference>
<dbReference type="EMBL" id="BQXS01011290">
    <property type="protein sequence ID" value="GKT36742.1"/>
    <property type="molecule type" value="Genomic_DNA"/>
</dbReference>
<evidence type="ECO:0000256" key="1">
    <source>
        <dbReference type="ARBA" id="ARBA00022723"/>
    </source>
</evidence>
<evidence type="ECO:0000256" key="2">
    <source>
        <dbReference type="ARBA" id="ARBA00022771"/>
    </source>
</evidence>
<evidence type="ECO:0000256" key="4">
    <source>
        <dbReference type="PROSITE-ProRule" id="PRU00175"/>
    </source>
</evidence>
<protein>
    <recommendedName>
        <fullName evidence="6">RING-type domain-containing protein</fullName>
    </recommendedName>
</protein>
<dbReference type="Proteomes" id="UP001057375">
    <property type="component" value="Unassembled WGS sequence"/>
</dbReference>
<dbReference type="PANTHER" id="PTHR46016">
    <property type="entry name" value="ZINC FINGER, RING/FYVE/PHD-TYPE"/>
    <property type="match status" value="1"/>
</dbReference>
<feature type="region of interest" description="Disordered" evidence="5">
    <location>
        <begin position="146"/>
        <end position="217"/>
    </location>
</feature>
<evidence type="ECO:0000256" key="5">
    <source>
        <dbReference type="SAM" id="MobiDB-lite"/>
    </source>
</evidence>
<dbReference type="Pfam" id="PF13639">
    <property type="entry name" value="zf-RING_2"/>
    <property type="match status" value="1"/>
</dbReference>
<name>A0ABQ5KWB2_9EUKA</name>
<dbReference type="PANTHER" id="PTHR46016:SF1">
    <property type="entry name" value="RING-TYPE DOMAIN-CONTAINING PROTEIN"/>
    <property type="match status" value="1"/>
</dbReference>
<organism evidence="7 8">
    <name type="scientific">Aduncisulcus paluster</name>
    <dbReference type="NCBI Taxonomy" id="2918883"/>
    <lineage>
        <taxon>Eukaryota</taxon>
        <taxon>Metamonada</taxon>
        <taxon>Carpediemonas-like organisms</taxon>
        <taxon>Aduncisulcus</taxon>
    </lineage>
</organism>
<sequence>MPPIDVSLDQVNPTSQESLLQPLQCNICLNLSYPDPVRLPCGHIFHQSCIVPWLKSTRICPTCKMDLSTPSIPFSCDFLTLSILKQATFECSDEKCVFVGTISQIKKHKHVTAIEKQRLERIDAKKDAKVPKEPIKQVYILEKESDSFPDDGGGGLYTISSNDEDSSDSQIVDVKEESSKESEEDSTSTESSSSIPFIVTDEPLDMTAQRPSGSGRDRIFSEVETLSSFFTEFSSIFSGSRNRASEDVRSNLLDLLHSFLSRDSSSSDSRSESDVSSPSSSSDLYRIPSTHQSIRDSVHSTRVTGASSTGRVLLHPPSDPPSSSVPSLNPFASAVAVHPSLFTGSLPSSAPVGATLPPLSTLLPTISEIVSSSAPVPLIRSTSPSASTVSFDVPVSSISIGDVITCGPTVSICASTRCSFHPSVDPHDGITTSSNPFRACSCSSTQTDIISPHSSGISSSGILDLIRKGVGIVVKCEDIPRSKVDTSISSEIYTWIKPNSEDDEVVIPSGPLHVAHVYFHHSKMCVCVTGVVKYKFNGPTSSLRMQQPLHIREATRNWYSGISQVVSWVARIVGIRKVPFKILQSSYHPLLDRHDGFDTGQLRLCAKMLLVKRSGDSAPLQILPNETYGFQPTTLFRGSPLLNVDVAAPIVYNLYEGVLNESSCSII</sequence>
<keyword evidence="1" id="KW-0479">Metal-binding</keyword>
<dbReference type="Gene3D" id="3.30.40.10">
    <property type="entry name" value="Zinc/RING finger domain, C3HC4 (zinc finger)"/>
    <property type="match status" value="1"/>
</dbReference>
<evidence type="ECO:0000256" key="3">
    <source>
        <dbReference type="ARBA" id="ARBA00022833"/>
    </source>
</evidence>
<feature type="region of interest" description="Disordered" evidence="5">
    <location>
        <begin position="262"/>
        <end position="326"/>
    </location>
</feature>
<reference evidence="7" key="1">
    <citation type="submission" date="2022-03" db="EMBL/GenBank/DDBJ databases">
        <title>Draft genome sequence of Aduncisulcus paluster, a free-living microaerophilic Fornicata.</title>
        <authorList>
            <person name="Yuyama I."/>
            <person name="Kume K."/>
            <person name="Tamura T."/>
            <person name="Inagaki Y."/>
            <person name="Hashimoto T."/>
        </authorList>
    </citation>
    <scope>NUCLEOTIDE SEQUENCE</scope>
    <source>
        <strain evidence="7">NY0171</strain>
    </source>
</reference>
<keyword evidence="3" id="KW-0862">Zinc</keyword>
<evidence type="ECO:0000313" key="7">
    <source>
        <dbReference type="EMBL" id="GKT36742.1"/>
    </source>
</evidence>
<evidence type="ECO:0000313" key="8">
    <source>
        <dbReference type="Proteomes" id="UP001057375"/>
    </source>
</evidence>
<dbReference type="InterPro" id="IPR011016">
    <property type="entry name" value="Znf_RING-CH"/>
</dbReference>
<keyword evidence="2 4" id="KW-0863">Zinc-finger</keyword>
<dbReference type="SMART" id="SM00184">
    <property type="entry name" value="RING"/>
    <property type="match status" value="1"/>
</dbReference>
<feature type="compositionally biased region" description="Polar residues" evidence="5">
    <location>
        <begin position="300"/>
        <end position="310"/>
    </location>
</feature>
<dbReference type="InterPro" id="IPR051438">
    <property type="entry name" value="RNF_E3_ubiq-protein_ligase"/>
</dbReference>
<dbReference type="InterPro" id="IPR013083">
    <property type="entry name" value="Znf_RING/FYVE/PHD"/>
</dbReference>
<keyword evidence="8" id="KW-1185">Reference proteome</keyword>
<comment type="caution">
    <text evidence="7">The sequence shown here is derived from an EMBL/GenBank/DDBJ whole genome shotgun (WGS) entry which is preliminary data.</text>
</comment>
<feature type="domain" description="RING-type" evidence="6">
    <location>
        <begin position="25"/>
        <end position="64"/>
    </location>
</feature>
<evidence type="ECO:0000259" key="6">
    <source>
        <dbReference type="PROSITE" id="PS50089"/>
    </source>
</evidence>
<dbReference type="InterPro" id="IPR001841">
    <property type="entry name" value="Znf_RING"/>
</dbReference>
<gene>
    <name evidence="7" type="ORF">ADUPG1_009649</name>
</gene>
<feature type="compositionally biased region" description="Low complexity" evidence="5">
    <location>
        <begin position="262"/>
        <end position="284"/>
    </location>
</feature>
<accession>A0ABQ5KWB2</accession>
<dbReference type="PROSITE" id="PS50089">
    <property type="entry name" value="ZF_RING_2"/>
    <property type="match status" value="1"/>
</dbReference>
<dbReference type="SUPFAM" id="SSF57850">
    <property type="entry name" value="RING/U-box"/>
    <property type="match status" value="1"/>
</dbReference>
<proteinExistence type="predicted"/>